<organism evidence="8 9">
    <name type="scientific">Nonomuraea guangzhouensis</name>
    <dbReference type="NCBI Taxonomy" id="1291555"/>
    <lineage>
        <taxon>Bacteria</taxon>
        <taxon>Bacillati</taxon>
        <taxon>Actinomycetota</taxon>
        <taxon>Actinomycetes</taxon>
        <taxon>Streptosporangiales</taxon>
        <taxon>Streptosporangiaceae</taxon>
        <taxon>Nonomuraea</taxon>
    </lineage>
</organism>
<protein>
    <recommendedName>
        <fullName evidence="2">histidine kinase</fullName>
        <ecNumber evidence="2">2.7.13.3</ecNumber>
    </recommendedName>
</protein>
<feature type="region of interest" description="Disordered" evidence="6">
    <location>
        <begin position="36"/>
        <end position="70"/>
    </location>
</feature>
<reference evidence="9" key="1">
    <citation type="journal article" date="2019" name="Int. J. Syst. Evol. Microbiol.">
        <title>The Global Catalogue of Microorganisms (GCM) 10K type strain sequencing project: providing services to taxonomists for standard genome sequencing and annotation.</title>
        <authorList>
            <consortium name="The Broad Institute Genomics Platform"/>
            <consortium name="The Broad Institute Genome Sequencing Center for Infectious Disease"/>
            <person name="Wu L."/>
            <person name="Ma J."/>
        </authorList>
    </citation>
    <scope>NUCLEOTIDE SEQUENCE [LARGE SCALE GENOMIC DNA]</scope>
    <source>
        <strain evidence="9">CGMCC 1.15399</strain>
    </source>
</reference>
<dbReference type="Proteomes" id="UP001597097">
    <property type="component" value="Unassembled WGS sequence"/>
</dbReference>
<evidence type="ECO:0000313" key="8">
    <source>
        <dbReference type="EMBL" id="MFD1546567.1"/>
    </source>
</evidence>
<keyword evidence="3" id="KW-0597">Phosphoprotein</keyword>
<evidence type="ECO:0000256" key="3">
    <source>
        <dbReference type="ARBA" id="ARBA00022553"/>
    </source>
</evidence>
<evidence type="ECO:0000256" key="4">
    <source>
        <dbReference type="ARBA" id="ARBA00022679"/>
    </source>
</evidence>
<keyword evidence="9" id="KW-1185">Reference proteome</keyword>
<feature type="domain" description="Histidine kinase/HSP90-like ATPase" evidence="7">
    <location>
        <begin position="102"/>
        <end position="212"/>
    </location>
</feature>
<dbReference type="InterPro" id="IPR003594">
    <property type="entry name" value="HATPase_dom"/>
</dbReference>
<evidence type="ECO:0000256" key="2">
    <source>
        <dbReference type="ARBA" id="ARBA00012438"/>
    </source>
</evidence>
<keyword evidence="5 8" id="KW-0418">Kinase</keyword>
<evidence type="ECO:0000256" key="6">
    <source>
        <dbReference type="SAM" id="MobiDB-lite"/>
    </source>
</evidence>
<proteinExistence type="predicted"/>
<comment type="caution">
    <text evidence="8">The sequence shown here is derived from an EMBL/GenBank/DDBJ whole genome shotgun (WGS) entry which is preliminary data.</text>
</comment>
<dbReference type="PANTHER" id="PTHR45436:SF5">
    <property type="entry name" value="SENSOR HISTIDINE KINASE TRCS"/>
    <property type="match status" value="1"/>
</dbReference>
<sequence length="221" mass="23728">MTVPSRDTRRARHWPCALKARLTVLLTVPATIARSAPRRLAGQAPDSADPGSEGPHRLAAAGRQRRSRDPVAVRDVLRSALTAAGSGRAVLGEVDDALVRGTVVAEIAHLVTELVDNALTCSAPDTEVEIRASTREGECHIAIVDQGVGMTEGERAAANARLRGERRFFAAPTRYLGHYVVGRLAERLGARVWLDASPPHGITARVALPRKLLVPRRVSGR</sequence>
<comment type="catalytic activity">
    <reaction evidence="1">
        <text>ATP + protein L-histidine = ADP + protein N-phospho-L-histidine.</text>
        <dbReference type="EC" id="2.7.13.3"/>
    </reaction>
</comment>
<dbReference type="InterPro" id="IPR050428">
    <property type="entry name" value="TCS_sensor_his_kinase"/>
</dbReference>
<keyword evidence="4" id="KW-0808">Transferase</keyword>
<evidence type="ECO:0000256" key="5">
    <source>
        <dbReference type="ARBA" id="ARBA00022777"/>
    </source>
</evidence>
<evidence type="ECO:0000313" key="9">
    <source>
        <dbReference type="Proteomes" id="UP001597097"/>
    </source>
</evidence>
<dbReference type="RefSeq" id="WP_219527558.1">
    <property type="nucleotide sequence ID" value="NZ_JAHKRM010000002.1"/>
</dbReference>
<dbReference type="Pfam" id="PF02518">
    <property type="entry name" value="HATPase_c"/>
    <property type="match status" value="1"/>
</dbReference>
<gene>
    <name evidence="8" type="ORF">ACFSJ0_56690</name>
</gene>
<dbReference type="EMBL" id="JBHUCM010000067">
    <property type="protein sequence ID" value="MFD1546567.1"/>
    <property type="molecule type" value="Genomic_DNA"/>
</dbReference>
<dbReference type="EC" id="2.7.13.3" evidence="2"/>
<dbReference type="GO" id="GO:0016301">
    <property type="term" value="F:kinase activity"/>
    <property type="evidence" value="ECO:0007669"/>
    <property type="project" value="UniProtKB-KW"/>
</dbReference>
<accession>A0ABW4GUX3</accession>
<dbReference type="SMART" id="SM00387">
    <property type="entry name" value="HATPase_c"/>
    <property type="match status" value="1"/>
</dbReference>
<evidence type="ECO:0000256" key="1">
    <source>
        <dbReference type="ARBA" id="ARBA00000085"/>
    </source>
</evidence>
<evidence type="ECO:0000259" key="7">
    <source>
        <dbReference type="SMART" id="SM00387"/>
    </source>
</evidence>
<dbReference type="PANTHER" id="PTHR45436">
    <property type="entry name" value="SENSOR HISTIDINE KINASE YKOH"/>
    <property type="match status" value="1"/>
</dbReference>
<name>A0ABW4GUX3_9ACTN</name>